<dbReference type="AlphaFoldDB" id="A0A9P1BR05"/>
<reference evidence="3" key="2">
    <citation type="submission" date="2024-04" db="EMBL/GenBank/DDBJ databases">
        <authorList>
            <person name="Chen Y."/>
            <person name="Shah S."/>
            <person name="Dougan E. K."/>
            <person name="Thang M."/>
            <person name="Chan C."/>
        </authorList>
    </citation>
    <scope>NUCLEOTIDE SEQUENCE [LARGE SCALE GENOMIC DNA]</scope>
</reference>
<dbReference type="EMBL" id="CAMXCT020000371">
    <property type="protein sequence ID" value="CAL1131256.1"/>
    <property type="molecule type" value="Genomic_DNA"/>
</dbReference>
<reference evidence="2" key="1">
    <citation type="submission" date="2022-10" db="EMBL/GenBank/DDBJ databases">
        <authorList>
            <person name="Chen Y."/>
            <person name="Dougan E. K."/>
            <person name="Chan C."/>
            <person name="Rhodes N."/>
            <person name="Thang M."/>
        </authorList>
    </citation>
    <scope>NUCLEOTIDE SEQUENCE</scope>
</reference>
<evidence type="ECO:0000313" key="4">
    <source>
        <dbReference type="EMBL" id="CAL4765193.1"/>
    </source>
</evidence>
<organism evidence="2">
    <name type="scientific">Cladocopium goreaui</name>
    <dbReference type="NCBI Taxonomy" id="2562237"/>
    <lineage>
        <taxon>Eukaryota</taxon>
        <taxon>Sar</taxon>
        <taxon>Alveolata</taxon>
        <taxon>Dinophyceae</taxon>
        <taxon>Suessiales</taxon>
        <taxon>Symbiodiniaceae</taxon>
        <taxon>Cladocopium</taxon>
    </lineage>
</organism>
<protein>
    <submittedName>
        <fullName evidence="4">E3 ubiquitin-protein ligase HERC2</fullName>
    </submittedName>
</protein>
<sequence>MTKFEKIRAEHNATKAKWQRARDLAKQHLEERKQMQEIRRSGKEAAVTSQGDEVPVENLGSTGSKEACEEVESRAPQPMDSLTLSEFKPERRRSSVSSDLSRAPQPMDSLTLSEFKPERRRSSKCSQSTRDSIQSEEHHRLMEHIGDSRRYLWKFGYFRDTQPELSIHVTEHDGSRSWLSSSEDQTYDLQCKLKSTFSRGERMAEWTCQKSLSELRSKLHDHVKKELGTDYKTHFQDTRFAHHGGLPGTTKRLDAWFKTLANVANEGHLKNDLLAVFLDQLQAPVPQVDPQLEQFRKELHVEPVPEVPKVQEPEVQKAPKEVARHIEAEHLLVAL</sequence>
<keyword evidence="5" id="KW-1185">Reference proteome</keyword>
<evidence type="ECO:0000313" key="5">
    <source>
        <dbReference type="Proteomes" id="UP001152797"/>
    </source>
</evidence>
<dbReference type="EMBL" id="CAMXCT030000371">
    <property type="protein sequence ID" value="CAL4765193.1"/>
    <property type="molecule type" value="Genomic_DNA"/>
</dbReference>
<dbReference type="Proteomes" id="UP001152797">
    <property type="component" value="Unassembled WGS sequence"/>
</dbReference>
<evidence type="ECO:0000313" key="2">
    <source>
        <dbReference type="EMBL" id="CAI3977881.1"/>
    </source>
</evidence>
<proteinExistence type="predicted"/>
<feature type="region of interest" description="Disordered" evidence="1">
    <location>
        <begin position="1"/>
        <end position="136"/>
    </location>
</feature>
<dbReference type="EMBL" id="CAMXCT010000371">
    <property type="protein sequence ID" value="CAI3977881.1"/>
    <property type="molecule type" value="Genomic_DNA"/>
</dbReference>
<feature type="compositionally biased region" description="Basic and acidic residues" evidence="1">
    <location>
        <begin position="20"/>
        <end position="43"/>
    </location>
</feature>
<gene>
    <name evidence="2" type="ORF">C1SCF055_LOCUS5980</name>
</gene>
<accession>A0A9P1BR05</accession>
<dbReference type="OrthoDB" id="424733at2759"/>
<name>A0A9P1BR05_9DINO</name>
<feature type="compositionally biased region" description="Basic and acidic residues" evidence="1">
    <location>
        <begin position="1"/>
        <end position="13"/>
    </location>
</feature>
<evidence type="ECO:0000256" key="1">
    <source>
        <dbReference type="SAM" id="MobiDB-lite"/>
    </source>
</evidence>
<comment type="caution">
    <text evidence="2">The sequence shown here is derived from an EMBL/GenBank/DDBJ whole genome shotgun (WGS) entry which is preliminary data.</text>
</comment>
<evidence type="ECO:0000313" key="3">
    <source>
        <dbReference type="EMBL" id="CAL1131256.1"/>
    </source>
</evidence>